<name>A0ABQ9H208_9NEOP</name>
<sequence length="569" mass="63475">MKVIFLIRFQINGRGVIMDRPVASELGQPCSILGGSRSRIFERGNRAGRCRRLARFLGDVPFPPYISFCHSSILTSLVPIETSLLTTVQISSLLGCQLQPGGDETDLLTKSQCDNRTKHLPRCRHWGTNPRPSESATLPLSYGGEGRQLRVESALFVPVTRSQREYGDFPYFVFTDLTPFIVITDCLARYEIQVAVKSSRETRVSQTKDEAYRNELAWRFVRCQRTQPREAVGKNLASDWLLHVMEYSLLVGLPYGKSVCKSYLVDHVPPYCCRVWLEFAPIRVRTSTEGRLQGMVHILNIHCSTPHTLGSVTGTYTSSAVARSSRLAARPGTAWLDATPLRPEVARPHRKSVDVAPTHTHSPARPGTAWLDATPLRPEVARPHRKSVDVAPTHTHSPARPGTAWLDATPLRPEVARPHRKSVDVAPTHTHSPARPGTAWLDATPLRPEVARPHRKSVDFAATPHVGESNAPAYLFVHRPCMSLTFVLLSPLKVTCNFPETLVKSYFQYVTPPDADEEKPMEQKVTCNFPETLVKSYFQYVTPPDADEEKPMEQNWVRGGGGAVSSTRP</sequence>
<organism evidence="2 3">
    <name type="scientific">Dryococelus australis</name>
    <dbReference type="NCBI Taxonomy" id="614101"/>
    <lineage>
        <taxon>Eukaryota</taxon>
        <taxon>Metazoa</taxon>
        <taxon>Ecdysozoa</taxon>
        <taxon>Arthropoda</taxon>
        <taxon>Hexapoda</taxon>
        <taxon>Insecta</taxon>
        <taxon>Pterygota</taxon>
        <taxon>Neoptera</taxon>
        <taxon>Polyneoptera</taxon>
        <taxon>Phasmatodea</taxon>
        <taxon>Verophasmatodea</taxon>
        <taxon>Anareolatae</taxon>
        <taxon>Phasmatidae</taxon>
        <taxon>Eurycanthinae</taxon>
        <taxon>Dryococelus</taxon>
    </lineage>
</organism>
<reference evidence="2 3" key="1">
    <citation type="submission" date="2023-02" db="EMBL/GenBank/DDBJ databases">
        <title>LHISI_Scaffold_Assembly.</title>
        <authorList>
            <person name="Stuart O.P."/>
            <person name="Cleave R."/>
            <person name="Magrath M.J.L."/>
            <person name="Mikheyev A.S."/>
        </authorList>
    </citation>
    <scope>NUCLEOTIDE SEQUENCE [LARGE SCALE GENOMIC DNA]</scope>
    <source>
        <strain evidence="2">Daus_M_001</strain>
        <tissue evidence="2">Leg muscle</tissue>
    </source>
</reference>
<evidence type="ECO:0000313" key="3">
    <source>
        <dbReference type="Proteomes" id="UP001159363"/>
    </source>
</evidence>
<dbReference type="EMBL" id="JARBHB010000007">
    <property type="protein sequence ID" value="KAJ8878287.1"/>
    <property type="molecule type" value="Genomic_DNA"/>
</dbReference>
<accession>A0ABQ9H208</accession>
<feature type="region of interest" description="Disordered" evidence="1">
    <location>
        <begin position="419"/>
        <end position="441"/>
    </location>
</feature>
<feature type="region of interest" description="Disordered" evidence="1">
    <location>
        <begin position="384"/>
        <end position="406"/>
    </location>
</feature>
<evidence type="ECO:0000256" key="1">
    <source>
        <dbReference type="SAM" id="MobiDB-lite"/>
    </source>
</evidence>
<feature type="region of interest" description="Disordered" evidence="1">
    <location>
        <begin position="544"/>
        <end position="569"/>
    </location>
</feature>
<feature type="region of interest" description="Disordered" evidence="1">
    <location>
        <begin position="347"/>
        <end position="371"/>
    </location>
</feature>
<proteinExistence type="predicted"/>
<dbReference type="Proteomes" id="UP001159363">
    <property type="component" value="Chromosome 6"/>
</dbReference>
<evidence type="ECO:0000313" key="2">
    <source>
        <dbReference type="EMBL" id="KAJ8878287.1"/>
    </source>
</evidence>
<protein>
    <submittedName>
        <fullName evidence="2">Uncharacterized protein</fullName>
    </submittedName>
</protein>
<gene>
    <name evidence="2" type="ORF">PR048_018864</name>
</gene>
<comment type="caution">
    <text evidence="2">The sequence shown here is derived from an EMBL/GenBank/DDBJ whole genome shotgun (WGS) entry which is preliminary data.</text>
</comment>
<keyword evidence="3" id="KW-1185">Reference proteome</keyword>